<dbReference type="AlphaFoldDB" id="A0A8I2GZB5"/>
<dbReference type="EMBL" id="CP137578">
    <property type="protein sequence ID" value="WOX27253.1"/>
    <property type="molecule type" value="Genomic_DNA"/>
</dbReference>
<organism evidence="2 4">
    <name type="scientific">Pseudoalteromonas maricaloris</name>
    <dbReference type="NCBI Taxonomy" id="184924"/>
    <lineage>
        <taxon>Bacteria</taxon>
        <taxon>Pseudomonadati</taxon>
        <taxon>Pseudomonadota</taxon>
        <taxon>Gammaproteobacteria</taxon>
        <taxon>Alteromonadales</taxon>
        <taxon>Pseudoalteromonadaceae</taxon>
        <taxon>Pseudoalteromonas</taxon>
    </lineage>
</organism>
<evidence type="ECO:0000256" key="1">
    <source>
        <dbReference type="SAM" id="Phobius"/>
    </source>
</evidence>
<protein>
    <submittedName>
        <fullName evidence="2">Uncharacterized protein</fullName>
    </submittedName>
</protein>
<gene>
    <name evidence="2" type="ORF">F9Y85_02290</name>
    <name evidence="3" type="ORF">R5H13_11270</name>
</gene>
<keyword evidence="1" id="KW-1133">Transmembrane helix</keyword>
<proteinExistence type="predicted"/>
<evidence type="ECO:0000313" key="2">
    <source>
        <dbReference type="EMBL" id="NLR20163.1"/>
    </source>
</evidence>
<keyword evidence="1" id="KW-0812">Transmembrane</keyword>
<reference evidence="2" key="1">
    <citation type="submission" date="2019-10" db="EMBL/GenBank/DDBJ databases">
        <authorList>
            <person name="Paulsen S."/>
        </authorList>
    </citation>
    <scope>NUCLEOTIDE SEQUENCE</scope>
    <source>
        <strain evidence="2">LMG 19692</strain>
    </source>
</reference>
<keyword evidence="5" id="KW-1185">Reference proteome</keyword>
<evidence type="ECO:0000313" key="5">
    <source>
        <dbReference type="Proteomes" id="UP001304419"/>
    </source>
</evidence>
<accession>A0A8I2GZB5</accession>
<name>A0A8I2GZB5_9GAMM</name>
<dbReference type="EMBL" id="WEIA01000001">
    <property type="protein sequence ID" value="NLR20163.1"/>
    <property type="molecule type" value="Genomic_DNA"/>
</dbReference>
<evidence type="ECO:0000313" key="4">
    <source>
        <dbReference type="Proteomes" id="UP000646877"/>
    </source>
</evidence>
<reference evidence="3 5" key="2">
    <citation type="submission" date="2023-10" db="EMBL/GenBank/DDBJ databases">
        <title>To unveil natural product biosynthetic capacity in Pseudoalteromonas.</title>
        <authorList>
            <person name="Wang J."/>
        </authorList>
    </citation>
    <scope>NUCLEOTIDE SEQUENCE [LARGE SCALE GENOMIC DNA]</scope>
    <source>
        <strain evidence="3 5">DSM 15914</strain>
    </source>
</reference>
<feature type="transmembrane region" description="Helical" evidence="1">
    <location>
        <begin position="82"/>
        <end position="100"/>
    </location>
</feature>
<dbReference type="Proteomes" id="UP001304419">
    <property type="component" value="Chromosome 1"/>
</dbReference>
<dbReference type="RefSeq" id="WP_039497383.1">
    <property type="nucleotide sequence ID" value="NZ_CBCSDF010000008.1"/>
</dbReference>
<feature type="transmembrane region" description="Helical" evidence="1">
    <location>
        <begin position="6"/>
        <end position="21"/>
    </location>
</feature>
<evidence type="ECO:0000313" key="3">
    <source>
        <dbReference type="EMBL" id="WOX27253.1"/>
    </source>
</evidence>
<sequence length="101" mass="11681">MEELIPITLITILLFIQIKMYKNLCKYLARLYPEEWHKLTKHTLGTSQWSLLNAAVGESLKTGFFSTVSDNKVKTYIQFRKYNLVAMSAVLSCNFVLVVFN</sequence>
<keyword evidence="1" id="KW-0472">Membrane</keyword>
<dbReference type="Proteomes" id="UP000646877">
    <property type="component" value="Unassembled WGS sequence"/>
</dbReference>